<dbReference type="EMBL" id="LM997413">
    <property type="protein sequence ID" value="CEA06718.1"/>
    <property type="molecule type" value="Genomic_DNA"/>
</dbReference>
<evidence type="ECO:0000256" key="7">
    <source>
        <dbReference type="ARBA" id="ARBA00022840"/>
    </source>
</evidence>
<keyword evidence="1 11" id="KW-0540">Nuclease</keyword>
<dbReference type="PANTHER" id="PTHR43788:SF6">
    <property type="entry name" value="DNA HELICASE B"/>
    <property type="match status" value="1"/>
</dbReference>
<dbReference type="InterPro" id="IPR006344">
    <property type="entry name" value="RecD"/>
</dbReference>
<protein>
    <recommendedName>
        <fullName evidence="11">RecBCD enzyme subunit RecD</fullName>
        <ecNumber evidence="11">5.6.2.3</ecNumber>
    </recommendedName>
    <alternativeName>
        <fullName evidence="11">DNA 5'-3' helicase subunit RecD</fullName>
    </alternativeName>
    <alternativeName>
        <fullName evidence="11">Exonuclease V subunit RecD</fullName>
        <shortName evidence="11">ExoV subunit RecD</shortName>
    </alternativeName>
    <alternativeName>
        <fullName evidence="11">Helicase/nuclease RecBCD subunit RecD</fullName>
    </alternativeName>
</protein>
<dbReference type="SUPFAM" id="SSF52540">
    <property type="entry name" value="P-loop containing nucleoside triphosphate hydrolases"/>
    <property type="match status" value="2"/>
</dbReference>
<evidence type="ECO:0000256" key="3">
    <source>
        <dbReference type="ARBA" id="ARBA00022763"/>
    </source>
</evidence>
<evidence type="ECO:0000313" key="13">
    <source>
        <dbReference type="EMBL" id="CEA06718.1"/>
    </source>
</evidence>
<keyword evidence="3 11" id="KW-0227">DNA damage</keyword>
<gene>
    <name evidence="11 13" type="primary">recD</name>
    <name evidence="13" type="ORF">BN1049_03038</name>
</gene>
<keyword evidence="8 11" id="KW-0238">DNA-binding</keyword>
<accession>A0A078MH95</accession>
<feature type="binding site" evidence="11">
    <location>
        <begin position="214"/>
        <end position="221"/>
    </location>
    <ligand>
        <name>ATP</name>
        <dbReference type="ChEBI" id="CHEBI:30616"/>
    </ligand>
</feature>
<dbReference type="EC" id="5.6.2.3" evidence="11"/>
<dbReference type="InterPro" id="IPR041851">
    <property type="entry name" value="RecD_N_sf"/>
</dbReference>
<dbReference type="HAMAP" id="MF_01487">
    <property type="entry name" value="RecD"/>
    <property type="match status" value="1"/>
</dbReference>
<comment type="catalytic activity">
    <reaction evidence="11">
        <text>ATP + H2O = ADP + phosphate + H(+)</text>
        <dbReference type="Rhea" id="RHEA:13065"/>
        <dbReference type="ChEBI" id="CHEBI:15377"/>
        <dbReference type="ChEBI" id="CHEBI:15378"/>
        <dbReference type="ChEBI" id="CHEBI:30616"/>
        <dbReference type="ChEBI" id="CHEBI:43474"/>
        <dbReference type="ChEBI" id="CHEBI:456216"/>
        <dbReference type="EC" id="5.6.2.3"/>
    </reaction>
</comment>
<comment type="function">
    <text evidence="11">A helicase/nuclease that prepares dsDNA breaks (DSB) for recombinational DNA repair. Binds to DSBs and unwinds DNA via a highly rapid and processive ATP-dependent bidirectional helicase activity. Unwinds dsDNA until it encounters a Chi (crossover hotspot instigator) sequence from the 3' direction. Cuts ssDNA a few nucleotides 3' to the Chi site. The properties and activities of the enzyme are changed at Chi. The Chi-altered holoenzyme produces a long 3'-ssDNA overhang and facilitates RecA-binding to the ssDNA for homologous DNA recombination and repair. Holoenzyme degrades any linearized DNA that is unable to undergo homologous recombination. In the holoenzyme this subunit has ssDNA-dependent ATPase and 5'-3' helicase activity. When added to pre-assembled RecBC greatly stimulates nuclease activity and augments holoenzyme processivity. Negatively regulates the RecA-loading ability of RecBCD.</text>
</comment>
<dbReference type="GO" id="GO:0009338">
    <property type="term" value="C:exodeoxyribonuclease V complex"/>
    <property type="evidence" value="ECO:0007669"/>
    <property type="project" value="InterPro"/>
</dbReference>
<keyword evidence="6 11" id="KW-0269">Exonuclease</keyword>
<keyword evidence="7 11" id="KW-0067">ATP-binding</keyword>
<dbReference type="Gene3D" id="3.40.50.300">
    <property type="entry name" value="P-loop containing nucleotide triphosphate hydrolases"/>
    <property type="match status" value="3"/>
</dbReference>
<keyword evidence="10 11" id="KW-0413">Isomerase</keyword>
<dbReference type="PANTHER" id="PTHR43788">
    <property type="entry name" value="DNA2/NAM7 HELICASE FAMILY MEMBER"/>
    <property type="match status" value="1"/>
</dbReference>
<evidence type="ECO:0000256" key="10">
    <source>
        <dbReference type="ARBA" id="ARBA00023235"/>
    </source>
</evidence>
<feature type="domain" description="AAA+ ATPase" evidence="12">
    <location>
        <begin position="206"/>
        <end position="368"/>
    </location>
</feature>
<dbReference type="CDD" id="cd18809">
    <property type="entry name" value="SF1_C_RecD"/>
    <property type="match status" value="1"/>
</dbReference>
<evidence type="ECO:0000256" key="8">
    <source>
        <dbReference type="ARBA" id="ARBA00023125"/>
    </source>
</evidence>
<evidence type="ECO:0000256" key="1">
    <source>
        <dbReference type="ARBA" id="ARBA00022722"/>
    </source>
</evidence>
<comment type="miscellaneous">
    <text evidence="11">In the RecBCD complex, RecB has a slow 3'-5' helicase, an exonuclease activity and loads RecA onto ssDNA, RecD has a fast 5'-3' helicase activity, while RecC stimulates the ATPase and processivity of the RecB helicase and contributes to recognition of the Chi site.</text>
</comment>
<keyword evidence="4 11" id="KW-0378">Hydrolase</keyword>
<dbReference type="InterPro" id="IPR050534">
    <property type="entry name" value="Coronavir_polyprotein_1ab"/>
</dbReference>
<dbReference type="InterPro" id="IPR003593">
    <property type="entry name" value="AAA+_ATPase"/>
</dbReference>
<dbReference type="RefSeq" id="WP_044501251.1">
    <property type="nucleotide sequence ID" value="NZ_LK391969.1"/>
</dbReference>
<dbReference type="PATRIC" id="fig|1461581.3.peg.2975"/>
<organism evidence="13">
    <name type="scientific">Pseudomonas saudimassiliensis</name>
    <dbReference type="NCBI Taxonomy" id="1461581"/>
    <lineage>
        <taxon>Bacteria</taxon>
        <taxon>Pseudomonadati</taxon>
        <taxon>Pseudomonadota</taxon>
        <taxon>Gammaproteobacteria</taxon>
        <taxon>Pseudomonadales</taxon>
        <taxon>Pseudomonadaceae</taxon>
        <taxon>Pseudomonas</taxon>
    </lineage>
</organism>
<name>A0A078MH95_9PSED</name>
<dbReference type="GO" id="GO:0003677">
    <property type="term" value="F:DNA binding"/>
    <property type="evidence" value="ECO:0007669"/>
    <property type="project" value="UniProtKB-UniRule"/>
</dbReference>
<evidence type="ECO:0000256" key="2">
    <source>
        <dbReference type="ARBA" id="ARBA00022741"/>
    </source>
</evidence>
<dbReference type="NCBIfam" id="TIGR01447">
    <property type="entry name" value="recD"/>
    <property type="match status" value="1"/>
</dbReference>
<comment type="subunit">
    <text evidence="11">Heterotrimer of RecB, RecC and RecD. All subunits contribute to DNA-binding.</text>
</comment>
<evidence type="ECO:0000256" key="9">
    <source>
        <dbReference type="ARBA" id="ARBA00023204"/>
    </source>
</evidence>
<proteinExistence type="inferred from homology"/>
<dbReference type="InterPro" id="IPR027785">
    <property type="entry name" value="UvrD-like_helicase_C"/>
</dbReference>
<sequence length="689" mass="74691">MSIEQLDLLAQLPEREPEPAAAPDVLHQLEQWVAVGWLRALDRALAAFLLDLIPDTEPLVLLAAALASHQLGHGHVCLDLDATLAAPDLSLSLPPEGQEAGRDILLPSQLLRGITPAAWRQALATSPLVDTPPDSNHCERPLVLHGQRLYLRRYWRHERQVVAALGRRLRARPPLPRGLTAGLERLFADSRQQPDWQKLACALAARGAFSIITGGPGTGKTTTVVRLLALLQEPAVEAGQPLRIRLAAPTGKAAARLTESIGRQVGGLQVSEAVRGQIPTQVTTLHRLLGSRPDTRHFRHHAGNPLALDVLVVDEASMIDLEMMASLLVALPAHARLVLLGDKDQLASVEAGAVLGDLCRDAEAGRYDEDTRQWLEQVGGHSLKGTGLEPGDARRHPLAQQTVMLRHSHRFGADSGIGELARCVNRGDAQGARQTLGQPGYRDLHNHLASGLDDARFAALVLGGGTTAQLPGYGDYLQVLAQQRPAADLPADDPAWEAWAKAVLEAFDRFQVLCAVRKGPWGVESLNRHLAGLLQRRGLLSAAQGWYEGRPVLVTRNDYGLGLMNGDIGIALMIRDRPLHAGEAERMVLRVAFPRNDGTGRLRFVLPSRLTDVETVFAMTVHKSQGSEFAHALLVLPESRSPLLTKELVYTAITRASRDFTLLETRAGVFEAAVAQPVRRVSGLDLAAD</sequence>
<dbReference type="InterPro" id="IPR049550">
    <property type="entry name" value="RecD_N"/>
</dbReference>
<dbReference type="Pfam" id="PF13538">
    <property type="entry name" value="UvrD_C_2"/>
    <property type="match status" value="1"/>
</dbReference>
<evidence type="ECO:0000256" key="6">
    <source>
        <dbReference type="ARBA" id="ARBA00022839"/>
    </source>
</evidence>
<evidence type="ECO:0000256" key="4">
    <source>
        <dbReference type="ARBA" id="ARBA00022801"/>
    </source>
</evidence>
<dbReference type="GO" id="GO:0043139">
    <property type="term" value="F:5'-3' DNA helicase activity"/>
    <property type="evidence" value="ECO:0007669"/>
    <property type="project" value="UniProtKB-UniRule"/>
</dbReference>
<dbReference type="InterPro" id="IPR027417">
    <property type="entry name" value="P-loop_NTPase"/>
</dbReference>
<evidence type="ECO:0000256" key="5">
    <source>
        <dbReference type="ARBA" id="ARBA00022806"/>
    </source>
</evidence>
<keyword evidence="5 11" id="KW-0347">Helicase</keyword>
<dbReference type="Gene3D" id="1.10.10.1020">
    <property type="entry name" value="RecBCD complex, subunit RecD, N-terminal domain"/>
    <property type="match status" value="1"/>
</dbReference>
<keyword evidence="2 11" id="KW-0547">Nucleotide-binding</keyword>
<dbReference type="GO" id="GO:0017116">
    <property type="term" value="F:single-stranded DNA helicase activity"/>
    <property type="evidence" value="ECO:0007669"/>
    <property type="project" value="TreeGrafter"/>
</dbReference>
<dbReference type="EMBL" id="LK391969">
    <property type="protein sequence ID" value="CEF28056.1"/>
    <property type="molecule type" value="Genomic_DNA"/>
</dbReference>
<dbReference type="OrthoDB" id="9803432at2"/>
<evidence type="ECO:0000259" key="12">
    <source>
        <dbReference type="SMART" id="SM00382"/>
    </source>
</evidence>
<dbReference type="CDD" id="cd17933">
    <property type="entry name" value="DEXSc_RecD-like"/>
    <property type="match status" value="1"/>
</dbReference>
<dbReference type="GO" id="GO:0008854">
    <property type="term" value="F:exodeoxyribonuclease V activity"/>
    <property type="evidence" value="ECO:0007669"/>
    <property type="project" value="InterPro"/>
</dbReference>
<dbReference type="GO" id="GO:0005524">
    <property type="term" value="F:ATP binding"/>
    <property type="evidence" value="ECO:0007669"/>
    <property type="project" value="UniProtKB-UniRule"/>
</dbReference>
<dbReference type="AlphaFoldDB" id="A0A078MH95"/>
<keyword evidence="9 11" id="KW-0234">DNA repair</keyword>
<dbReference type="Pfam" id="PF21185">
    <property type="entry name" value="RecD_N"/>
    <property type="match status" value="1"/>
</dbReference>
<evidence type="ECO:0000256" key="11">
    <source>
        <dbReference type="HAMAP-Rule" id="MF_01487"/>
    </source>
</evidence>
<dbReference type="SMART" id="SM00382">
    <property type="entry name" value="AAA"/>
    <property type="match status" value="1"/>
</dbReference>
<dbReference type="GO" id="GO:0000724">
    <property type="term" value="P:double-strand break repair via homologous recombination"/>
    <property type="evidence" value="ECO:0007669"/>
    <property type="project" value="UniProtKB-UniRule"/>
</dbReference>
<dbReference type="Pfam" id="PF13245">
    <property type="entry name" value="AAA_19"/>
    <property type="match status" value="1"/>
</dbReference>
<reference evidence="13" key="1">
    <citation type="submission" date="2014-07" db="EMBL/GenBank/DDBJ databases">
        <authorList>
            <person name="Urmite Genomes Urmite Genomes"/>
        </authorList>
    </citation>
    <scope>NUCLEOTIDE SEQUENCE</scope>
    <source>
        <strain evidence="13">12M76_air</strain>
    </source>
</reference>
<comment type="similarity">
    <text evidence="11">Belongs to the RecD family.</text>
</comment>